<dbReference type="AlphaFoldDB" id="A0A1I0JGK1"/>
<dbReference type="EMBL" id="FMZP01000035">
    <property type="protein sequence ID" value="SDD61952.1"/>
    <property type="molecule type" value="Genomic_DNA"/>
</dbReference>
<sequence>MTDRDSDFEELRPTGEASHVPDETLNECTDGEPDRQRVATPTAGYPDTPTEADTECRSCGAPIPADRTKCLFCLTNHLEDCSSETDAPATEWTLLGVVHMLVESSTFYGAVAKGAAAATLLASNATEQAVDNCTIIYDLEDEPAAQLTDRWPVLPAAAQITSTDGEQLLAAAHDRTTWSDQPHPAADSDHEPTTYLYDEGGTSIRDEQRLVTLLDNAGDDAWLVPAIALQQTPDKREPEHQDSGIPTKERLECHQCGRTTDHRFSDHESVPDETWTGHAIWECQVCGTPRYGPSPE</sequence>
<keyword evidence="5" id="KW-1185">Reference proteome</keyword>
<evidence type="ECO:0000313" key="4">
    <source>
        <dbReference type="EMBL" id="SEU09292.1"/>
    </source>
</evidence>
<dbReference type="EMBL" id="FOIC01000042">
    <property type="protein sequence ID" value="SEU09292.1"/>
    <property type="molecule type" value="Genomic_DNA"/>
</dbReference>
<feature type="region of interest" description="Disordered" evidence="1">
    <location>
        <begin position="230"/>
        <end position="250"/>
    </location>
</feature>
<protein>
    <recommendedName>
        <fullName evidence="2">DUF7995 domain-containing protein</fullName>
    </recommendedName>
</protein>
<evidence type="ECO:0000313" key="6">
    <source>
        <dbReference type="Proteomes" id="UP000324021"/>
    </source>
</evidence>
<dbReference type="STRING" id="392421.SAMN04488694_1422"/>
<dbReference type="Proteomes" id="UP000324021">
    <property type="component" value="Unassembled WGS sequence"/>
</dbReference>
<dbReference type="OrthoDB" id="255391at2157"/>
<evidence type="ECO:0000313" key="5">
    <source>
        <dbReference type="Proteomes" id="UP000199320"/>
    </source>
</evidence>
<feature type="region of interest" description="Disordered" evidence="1">
    <location>
        <begin position="176"/>
        <end position="201"/>
    </location>
</feature>
<reference evidence="5 6" key="1">
    <citation type="submission" date="2016-10" db="EMBL/GenBank/DDBJ databases">
        <authorList>
            <person name="Varghese N."/>
            <person name="Submissions S."/>
        </authorList>
    </citation>
    <scope>NUCLEOTIDE SEQUENCE [LARGE SCALE GENOMIC DNA]</scope>
    <source>
        <strain evidence="3 6">CDM_1</strain>
        <strain evidence="5">CDM_6</strain>
    </source>
</reference>
<evidence type="ECO:0000313" key="3">
    <source>
        <dbReference type="EMBL" id="SDD61952.1"/>
    </source>
</evidence>
<reference evidence="4" key="2">
    <citation type="submission" date="2016-10" db="EMBL/GenBank/DDBJ databases">
        <authorList>
            <person name="de Groot N.N."/>
        </authorList>
    </citation>
    <scope>NUCLEOTIDE SEQUENCE [LARGE SCALE GENOMIC DNA]</scope>
    <source>
        <strain evidence="4">CDM_6</strain>
    </source>
</reference>
<dbReference type="InterPro" id="IPR058308">
    <property type="entry name" value="DUF7995"/>
</dbReference>
<proteinExistence type="predicted"/>
<dbReference type="Proteomes" id="UP000199320">
    <property type="component" value="Unassembled WGS sequence"/>
</dbReference>
<dbReference type="RefSeq" id="WP_092935695.1">
    <property type="nucleotide sequence ID" value="NZ_FMZP01000035.1"/>
</dbReference>
<accession>A0A1I0JGK1</accession>
<feature type="compositionally biased region" description="Basic and acidic residues" evidence="1">
    <location>
        <begin position="1"/>
        <end position="13"/>
    </location>
</feature>
<feature type="domain" description="DUF7995" evidence="2">
    <location>
        <begin position="97"/>
        <end position="177"/>
    </location>
</feature>
<evidence type="ECO:0000259" key="2">
    <source>
        <dbReference type="Pfam" id="PF25958"/>
    </source>
</evidence>
<organism evidence="4 5">
    <name type="scientific">Natrinema hispanicum</name>
    <dbReference type="NCBI Taxonomy" id="392421"/>
    <lineage>
        <taxon>Archaea</taxon>
        <taxon>Methanobacteriati</taxon>
        <taxon>Methanobacteriota</taxon>
        <taxon>Stenosarchaea group</taxon>
        <taxon>Halobacteria</taxon>
        <taxon>Halobacteriales</taxon>
        <taxon>Natrialbaceae</taxon>
        <taxon>Natrinema</taxon>
    </lineage>
</organism>
<feature type="compositionally biased region" description="Basic and acidic residues" evidence="1">
    <location>
        <begin position="233"/>
        <end position="250"/>
    </location>
</feature>
<gene>
    <name evidence="4" type="ORF">SAMN04488694_1422</name>
    <name evidence="3" type="ORF">SAMN05192552_10351</name>
</gene>
<name>A0A1I0JGK1_9EURY</name>
<feature type="region of interest" description="Disordered" evidence="1">
    <location>
        <begin position="1"/>
        <end position="54"/>
    </location>
</feature>
<dbReference type="Pfam" id="PF25958">
    <property type="entry name" value="DUF7995"/>
    <property type="match status" value="1"/>
</dbReference>
<evidence type="ECO:0000256" key="1">
    <source>
        <dbReference type="SAM" id="MobiDB-lite"/>
    </source>
</evidence>